<feature type="transmembrane region" description="Helical" evidence="8">
    <location>
        <begin position="275"/>
        <end position="300"/>
    </location>
</feature>
<keyword evidence="4 8" id="KW-1133">Transmembrane helix</keyword>
<evidence type="ECO:0000256" key="5">
    <source>
        <dbReference type="ARBA" id="ARBA00023136"/>
    </source>
</evidence>
<keyword evidence="7" id="KW-0325">Glycoprotein</keyword>
<organism evidence="9 10">
    <name type="scientific">Frankliniella occidentalis</name>
    <name type="common">Western flower thrips</name>
    <name type="synonym">Euthrips occidentalis</name>
    <dbReference type="NCBI Taxonomy" id="133901"/>
    <lineage>
        <taxon>Eukaryota</taxon>
        <taxon>Metazoa</taxon>
        <taxon>Ecdysozoa</taxon>
        <taxon>Arthropoda</taxon>
        <taxon>Hexapoda</taxon>
        <taxon>Insecta</taxon>
        <taxon>Pterygota</taxon>
        <taxon>Neoptera</taxon>
        <taxon>Paraneoptera</taxon>
        <taxon>Thysanoptera</taxon>
        <taxon>Terebrantia</taxon>
        <taxon>Thripoidea</taxon>
        <taxon>Thripidae</taxon>
        <taxon>Frankliniella</taxon>
    </lineage>
</organism>
<dbReference type="RefSeq" id="XP_052125599.1">
    <property type="nucleotide sequence ID" value="XM_052269639.1"/>
</dbReference>
<dbReference type="AlphaFoldDB" id="A0A9C6WZA0"/>
<dbReference type="GeneID" id="113205907"/>
<evidence type="ECO:0000256" key="4">
    <source>
        <dbReference type="ARBA" id="ARBA00022989"/>
    </source>
</evidence>
<accession>A0A9C6WZA0</accession>
<feature type="transmembrane region" description="Helical" evidence="8">
    <location>
        <begin position="6"/>
        <end position="29"/>
    </location>
</feature>
<keyword evidence="5 8" id="KW-0472">Membrane</keyword>
<sequence>MDINNVLGLEVVPVIAIVPAGFGTGVSVLKAVTVEFSAGLWCATGLATLCTVLFLRCARTRDVSGAVLQALAPLLGQAPPPPGPPRPMLATWLLACVVLTAAYQGLLLGKLSSAVPRRDLDSLQDLEDSGLPLKVLTNVMYSHSLPLSNNLSTQAEFVAYPEIRTIIDTIATARNCALITMMDRHIGSHIQKFMIPPKKLHLFQLPYPGYSVIGKASRGSPLERPLSRALALVEASGLLSRWRSEEYARERRHHARRPVLQQGPRPLTLWQLGSAFVVLGVGQAAGLAAFALEVLCAWHARWSK</sequence>
<evidence type="ECO:0000313" key="10">
    <source>
        <dbReference type="RefSeq" id="XP_052125599.1"/>
    </source>
</evidence>
<keyword evidence="2" id="KW-1003">Cell membrane</keyword>
<evidence type="ECO:0000256" key="6">
    <source>
        <dbReference type="ARBA" id="ARBA00023170"/>
    </source>
</evidence>
<dbReference type="RefSeq" id="XP_052125600.1">
    <property type="nucleotide sequence ID" value="XM_052269640.1"/>
</dbReference>
<evidence type="ECO:0000256" key="3">
    <source>
        <dbReference type="ARBA" id="ARBA00022692"/>
    </source>
</evidence>
<feature type="transmembrane region" description="Helical" evidence="8">
    <location>
        <begin position="36"/>
        <end position="55"/>
    </location>
</feature>
<evidence type="ECO:0000256" key="8">
    <source>
        <dbReference type="SAM" id="Phobius"/>
    </source>
</evidence>
<evidence type="ECO:0000256" key="7">
    <source>
        <dbReference type="ARBA" id="ARBA00023180"/>
    </source>
</evidence>
<gene>
    <name evidence="10 11 12" type="primary">LOC113205907</name>
</gene>
<dbReference type="GO" id="GO:0005886">
    <property type="term" value="C:plasma membrane"/>
    <property type="evidence" value="ECO:0007669"/>
    <property type="project" value="UniProtKB-SubCell"/>
</dbReference>
<evidence type="ECO:0000313" key="12">
    <source>
        <dbReference type="RefSeq" id="XP_052125601.1"/>
    </source>
</evidence>
<dbReference type="InterPro" id="IPR052192">
    <property type="entry name" value="Insect_Ionotropic_Sensory_Rcpt"/>
</dbReference>
<dbReference type="RefSeq" id="XP_052125601.1">
    <property type="nucleotide sequence ID" value="XM_052269641.1"/>
</dbReference>
<evidence type="ECO:0000313" key="9">
    <source>
        <dbReference type="Proteomes" id="UP000504606"/>
    </source>
</evidence>
<name>A0A9C6WZA0_FRAOC</name>
<evidence type="ECO:0000256" key="1">
    <source>
        <dbReference type="ARBA" id="ARBA00004651"/>
    </source>
</evidence>
<dbReference type="Proteomes" id="UP000504606">
    <property type="component" value="Unplaced"/>
</dbReference>
<keyword evidence="6" id="KW-0675">Receptor</keyword>
<keyword evidence="3 8" id="KW-0812">Transmembrane</keyword>
<proteinExistence type="predicted"/>
<dbReference type="PANTHER" id="PTHR42643:SF36">
    <property type="entry name" value="IONOTROPIC RECEPTOR 84A"/>
    <property type="match status" value="1"/>
</dbReference>
<keyword evidence="9" id="KW-1185">Reference proteome</keyword>
<protein>
    <submittedName>
        <fullName evidence="10 11">Uncharacterized protein LOC113205907 isoform X3</fullName>
    </submittedName>
</protein>
<evidence type="ECO:0000256" key="2">
    <source>
        <dbReference type="ARBA" id="ARBA00022475"/>
    </source>
</evidence>
<reference evidence="10 11" key="1">
    <citation type="submission" date="2025-04" db="UniProtKB">
        <authorList>
            <consortium name="RefSeq"/>
        </authorList>
    </citation>
    <scope>IDENTIFICATION</scope>
    <source>
        <tissue evidence="10 11">Whole organism</tissue>
    </source>
</reference>
<evidence type="ECO:0000313" key="11">
    <source>
        <dbReference type="RefSeq" id="XP_052125600.1"/>
    </source>
</evidence>
<comment type="subcellular location">
    <subcellularLocation>
        <location evidence="1">Cell membrane</location>
        <topology evidence="1">Multi-pass membrane protein</topology>
    </subcellularLocation>
</comment>
<dbReference type="PANTHER" id="PTHR42643">
    <property type="entry name" value="IONOTROPIC RECEPTOR 20A-RELATED"/>
    <property type="match status" value="1"/>
</dbReference>